<evidence type="ECO:0000259" key="7">
    <source>
        <dbReference type="Pfam" id="PF01180"/>
    </source>
</evidence>
<keyword evidence="4" id="KW-0288">FMN</keyword>
<evidence type="ECO:0000256" key="5">
    <source>
        <dbReference type="ARBA" id="ARBA00022975"/>
    </source>
</evidence>
<evidence type="ECO:0000313" key="9">
    <source>
        <dbReference type="Proteomes" id="UP000280792"/>
    </source>
</evidence>
<dbReference type="SUPFAM" id="SSF51395">
    <property type="entry name" value="FMN-linked oxidoreductases"/>
    <property type="match status" value="1"/>
</dbReference>
<dbReference type="GO" id="GO:0005737">
    <property type="term" value="C:cytoplasm"/>
    <property type="evidence" value="ECO:0007669"/>
    <property type="project" value="InterPro"/>
</dbReference>
<comment type="caution">
    <text evidence="8">The sequence shown here is derived from an EMBL/GenBank/DDBJ whole genome shotgun (WGS) entry which is preliminary data.</text>
</comment>
<sequence length="308" mass="34163">MSRLTTHYLGLTLDSPLVPSASPLTRQLKSCHELVEAGAPALVMHSLFEEDVKSALSAARGQRLVERHLNQLMTLKRELGIPIIASLNGSSLDAWVDYGTQLQQAGADALEINIYFVAADAELSPMEVEYRYLGIIGALKQKVALPITVKLSAYLSSPVNMVKRCREMGAEGVVLFNRFYQPVVDLETLSVVPQIQFSSSTECAERIRWAAIIRGQVDIDLALTGGINRWQDVARAIAAGADVTHLCSLLLQQGPDSLRHLRRELLAWMDDRGFESLEQFRGIASQKRVMDPAAWERVSYLKVLDAYE</sequence>
<organism evidence="8 9">
    <name type="scientific">Aestuariirhabdus litorea</name>
    <dbReference type="NCBI Taxonomy" id="2528527"/>
    <lineage>
        <taxon>Bacteria</taxon>
        <taxon>Pseudomonadati</taxon>
        <taxon>Pseudomonadota</taxon>
        <taxon>Gammaproteobacteria</taxon>
        <taxon>Oceanospirillales</taxon>
        <taxon>Aestuariirhabdaceae</taxon>
        <taxon>Aestuariirhabdus</taxon>
    </lineage>
</organism>
<keyword evidence="9" id="KW-1185">Reference proteome</keyword>
<evidence type="ECO:0000256" key="4">
    <source>
        <dbReference type="ARBA" id="ARBA00022643"/>
    </source>
</evidence>
<dbReference type="InterPro" id="IPR013785">
    <property type="entry name" value="Aldolase_TIM"/>
</dbReference>
<dbReference type="Proteomes" id="UP000280792">
    <property type="component" value="Unassembled WGS sequence"/>
</dbReference>
<evidence type="ECO:0000256" key="6">
    <source>
        <dbReference type="ARBA" id="ARBA00023002"/>
    </source>
</evidence>
<evidence type="ECO:0000256" key="2">
    <source>
        <dbReference type="ARBA" id="ARBA00004725"/>
    </source>
</evidence>
<dbReference type="EMBL" id="QWEZ01000002">
    <property type="protein sequence ID" value="RRJ82486.1"/>
    <property type="molecule type" value="Genomic_DNA"/>
</dbReference>
<dbReference type="GO" id="GO:0004152">
    <property type="term" value="F:dihydroorotate dehydrogenase activity"/>
    <property type="evidence" value="ECO:0007669"/>
    <property type="project" value="InterPro"/>
</dbReference>
<comment type="cofactor">
    <cofactor evidence="1">
        <name>FMN</name>
        <dbReference type="ChEBI" id="CHEBI:58210"/>
    </cofactor>
</comment>
<dbReference type="InterPro" id="IPR005720">
    <property type="entry name" value="Dihydroorotate_DH_cat"/>
</dbReference>
<reference evidence="8 9" key="1">
    <citation type="submission" date="2018-08" db="EMBL/GenBank/DDBJ databases">
        <authorList>
            <person name="Khan S.A."/>
        </authorList>
    </citation>
    <scope>NUCLEOTIDE SEQUENCE [LARGE SCALE GENOMIC DNA]</scope>
    <source>
        <strain evidence="8 9">GTF-13</strain>
    </source>
</reference>
<dbReference type="GO" id="GO:0044205">
    <property type="term" value="P:'de novo' UMP biosynthetic process"/>
    <property type="evidence" value="ECO:0007669"/>
    <property type="project" value="UniProtKB-UniPathway"/>
</dbReference>
<dbReference type="NCBIfam" id="NF005741">
    <property type="entry name" value="PRK07565.1"/>
    <property type="match status" value="1"/>
</dbReference>
<protein>
    <submittedName>
        <fullName evidence="8">Dihydroorotate dehydrogenase-like protein</fullName>
    </submittedName>
</protein>
<evidence type="ECO:0000313" key="8">
    <source>
        <dbReference type="EMBL" id="RRJ82486.1"/>
    </source>
</evidence>
<evidence type="ECO:0000256" key="1">
    <source>
        <dbReference type="ARBA" id="ARBA00001917"/>
    </source>
</evidence>
<keyword evidence="3" id="KW-0285">Flavoprotein</keyword>
<keyword evidence="6" id="KW-0560">Oxidoreductase</keyword>
<dbReference type="InterPro" id="IPR050074">
    <property type="entry name" value="DHO_dehydrogenase"/>
</dbReference>
<dbReference type="Gene3D" id="3.20.20.70">
    <property type="entry name" value="Aldolase class I"/>
    <property type="match status" value="1"/>
</dbReference>
<evidence type="ECO:0000256" key="3">
    <source>
        <dbReference type="ARBA" id="ARBA00022630"/>
    </source>
</evidence>
<feature type="domain" description="Dihydroorotate dehydrogenase catalytic" evidence="7">
    <location>
        <begin position="66"/>
        <end position="269"/>
    </location>
</feature>
<dbReference type="PANTHER" id="PTHR48109">
    <property type="entry name" value="DIHYDROOROTATE DEHYDROGENASE (QUINONE), MITOCHONDRIAL-RELATED"/>
    <property type="match status" value="1"/>
</dbReference>
<name>A0A3P3VL86_9GAMM</name>
<dbReference type="PANTHER" id="PTHR48109:SF3">
    <property type="entry name" value="SLL0744 PROTEIN"/>
    <property type="match status" value="1"/>
</dbReference>
<gene>
    <name evidence="8" type="ORF">D0544_11470</name>
</gene>
<dbReference type="UniPathway" id="UPA00070"/>
<dbReference type="RefSeq" id="WP_125016257.1">
    <property type="nucleotide sequence ID" value="NZ_QWEZ01000002.1"/>
</dbReference>
<dbReference type="GO" id="GO:0006207">
    <property type="term" value="P:'de novo' pyrimidine nucleobase biosynthetic process"/>
    <property type="evidence" value="ECO:0007669"/>
    <property type="project" value="TreeGrafter"/>
</dbReference>
<keyword evidence="5" id="KW-0665">Pyrimidine biosynthesis</keyword>
<accession>A0A3P3VL86</accession>
<reference evidence="8 9" key="2">
    <citation type="submission" date="2018-12" db="EMBL/GenBank/DDBJ databases">
        <title>Simiduia agarivorans gen. nov., sp. nov., a marine, agarolytic bacterium isolated from shallow coastal water from Keelung, Taiwan.</title>
        <authorList>
            <person name="Shieh W.Y."/>
        </authorList>
    </citation>
    <scope>NUCLEOTIDE SEQUENCE [LARGE SCALE GENOMIC DNA]</scope>
    <source>
        <strain evidence="8 9">GTF-13</strain>
    </source>
</reference>
<proteinExistence type="predicted"/>
<comment type="pathway">
    <text evidence="2">Pyrimidine metabolism; UMP biosynthesis via de novo pathway.</text>
</comment>
<dbReference type="AlphaFoldDB" id="A0A3P3VL86"/>
<dbReference type="Pfam" id="PF01180">
    <property type="entry name" value="DHO_dh"/>
    <property type="match status" value="1"/>
</dbReference>